<organism evidence="2">
    <name type="scientific">marine sediment metagenome</name>
    <dbReference type="NCBI Taxonomy" id="412755"/>
    <lineage>
        <taxon>unclassified sequences</taxon>
        <taxon>metagenomes</taxon>
        <taxon>ecological metagenomes</taxon>
    </lineage>
</organism>
<dbReference type="InterPro" id="IPR050312">
    <property type="entry name" value="IolE/XylAMocC-like"/>
</dbReference>
<dbReference type="PANTHER" id="PTHR12110:SF21">
    <property type="entry name" value="XYLOSE ISOMERASE-LIKE TIM BARREL DOMAIN-CONTAINING PROTEIN"/>
    <property type="match status" value="1"/>
</dbReference>
<sequence length="279" mass="32439">MVDINLSKEVISKIKQKIGYQATFNVEDFFSAIDFAIKNNFKSVEFNLSIPTFYPEKYTRKEREKIAKYSRGNNITILLHAPEETSIFSFLDDVRKNSIKILKKVIDFGYDIGAKVITFHLGLGIPISSRGKMIYINKLYPDQFVSNLEDSLSELLNYANGKIILSLENVGNFGEPETKDVIKKFLDDNQLYLTWDLGHNNLKYKPHQKQDEFFMEYLHKIRCCHLHDNHGDRDEHLPIGEGEIDFNYYLPILVNLDAYLTFEVRPKELALNCLKNLNI</sequence>
<gene>
    <name evidence="2" type="ORF">S06H3_00506</name>
</gene>
<dbReference type="Pfam" id="PF01261">
    <property type="entry name" value="AP_endonuc_2"/>
    <property type="match status" value="1"/>
</dbReference>
<comment type="caution">
    <text evidence="2">The sequence shown here is derived from an EMBL/GenBank/DDBJ whole genome shotgun (WGS) entry which is preliminary data.</text>
</comment>
<dbReference type="InterPro" id="IPR036237">
    <property type="entry name" value="Xyl_isomerase-like_sf"/>
</dbReference>
<name>X1KSR7_9ZZZZ</name>
<dbReference type="EMBL" id="BARV01000093">
    <property type="protein sequence ID" value="GAH93204.1"/>
    <property type="molecule type" value="Genomic_DNA"/>
</dbReference>
<accession>X1KSR7</accession>
<dbReference type="PANTHER" id="PTHR12110">
    <property type="entry name" value="HYDROXYPYRUVATE ISOMERASE"/>
    <property type="match status" value="1"/>
</dbReference>
<evidence type="ECO:0000259" key="1">
    <source>
        <dbReference type="Pfam" id="PF01261"/>
    </source>
</evidence>
<reference evidence="2" key="1">
    <citation type="journal article" date="2014" name="Front. Microbiol.">
        <title>High frequency of phylogenetically diverse reductive dehalogenase-homologous genes in deep subseafloor sedimentary metagenomes.</title>
        <authorList>
            <person name="Kawai M."/>
            <person name="Futagami T."/>
            <person name="Toyoda A."/>
            <person name="Takaki Y."/>
            <person name="Nishi S."/>
            <person name="Hori S."/>
            <person name="Arai W."/>
            <person name="Tsubouchi T."/>
            <person name="Morono Y."/>
            <person name="Uchiyama I."/>
            <person name="Ito T."/>
            <person name="Fujiyama A."/>
            <person name="Inagaki F."/>
            <person name="Takami H."/>
        </authorList>
    </citation>
    <scope>NUCLEOTIDE SEQUENCE</scope>
    <source>
        <strain evidence="2">Expedition CK06-06</strain>
    </source>
</reference>
<dbReference type="Gene3D" id="3.20.20.150">
    <property type="entry name" value="Divalent-metal-dependent TIM barrel enzymes"/>
    <property type="match status" value="1"/>
</dbReference>
<dbReference type="SUPFAM" id="SSF51658">
    <property type="entry name" value="Xylose isomerase-like"/>
    <property type="match status" value="1"/>
</dbReference>
<protein>
    <recommendedName>
        <fullName evidence="1">Xylose isomerase-like TIM barrel domain-containing protein</fullName>
    </recommendedName>
</protein>
<dbReference type="InterPro" id="IPR013022">
    <property type="entry name" value="Xyl_isomerase-like_TIM-brl"/>
</dbReference>
<evidence type="ECO:0000313" key="2">
    <source>
        <dbReference type="EMBL" id="GAH93204.1"/>
    </source>
</evidence>
<proteinExistence type="predicted"/>
<feature type="domain" description="Xylose isomerase-like TIM barrel" evidence="1">
    <location>
        <begin position="34"/>
        <end position="266"/>
    </location>
</feature>
<dbReference type="AlphaFoldDB" id="X1KSR7"/>